<dbReference type="Proteomes" id="UP000290848">
    <property type="component" value="Unassembled WGS sequence"/>
</dbReference>
<proteinExistence type="predicted"/>
<evidence type="ECO:0000313" key="2">
    <source>
        <dbReference type="Proteomes" id="UP000290848"/>
    </source>
</evidence>
<organism evidence="1 2">
    <name type="scientific">Arcticibacter tournemirensis</name>
    <dbReference type="NCBI Taxonomy" id="699437"/>
    <lineage>
        <taxon>Bacteria</taxon>
        <taxon>Pseudomonadati</taxon>
        <taxon>Bacteroidota</taxon>
        <taxon>Sphingobacteriia</taxon>
        <taxon>Sphingobacteriales</taxon>
        <taxon>Sphingobacteriaceae</taxon>
        <taxon>Arcticibacter</taxon>
    </lineage>
</organism>
<dbReference type="RefSeq" id="WP_128767461.1">
    <property type="nucleotide sequence ID" value="NZ_RXOC01000001.1"/>
</dbReference>
<evidence type="ECO:0000313" key="1">
    <source>
        <dbReference type="EMBL" id="RXF72276.1"/>
    </source>
</evidence>
<dbReference type="AlphaFoldDB" id="A0A4Q0MH21"/>
<comment type="caution">
    <text evidence="1">The sequence shown here is derived from an EMBL/GenBank/DDBJ whole genome shotgun (WGS) entry which is preliminary data.</text>
</comment>
<dbReference type="EMBL" id="RXOC01000001">
    <property type="protein sequence ID" value="RXF72276.1"/>
    <property type="molecule type" value="Genomic_DNA"/>
</dbReference>
<evidence type="ECO:0008006" key="3">
    <source>
        <dbReference type="Google" id="ProtNLM"/>
    </source>
</evidence>
<protein>
    <recommendedName>
        <fullName evidence="3">Outer membrane protein beta-barrel domain-containing protein</fullName>
    </recommendedName>
</protein>
<name>A0A4Q0MH21_9SPHI</name>
<reference evidence="1 2" key="1">
    <citation type="submission" date="2018-12" db="EMBL/GenBank/DDBJ databases">
        <title>The Draft Genome Sequence of the Soil Bacterium Pedobacter tournemirensis R1.</title>
        <authorList>
            <person name="He J."/>
        </authorList>
    </citation>
    <scope>NUCLEOTIDE SEQUENCE [LARGE SCALE GENOMIC DNA]</scope>
    <source>
        <strain evidence="1 2">R1</strain>
    </source>
</reference>
<gene>
    <name evidence="1" type="ORF">EKH83_00685</name>
</gene>
<sequence length="226" mass="25078">MKHCFIISAFCLFSLLGYGQRFEPYNSFEIGAGVTLNETVGDAETNGHTVSPHININYNPHLYTVITGEYQVGKLKGGDSLLTQSGRQFSNNFNAFFVKGQLQAGHLFGQSDVVLAQLASDFYIGSGIGIIFNNIKQVSRYSHHFQDYYTGGPDKSQNLLIPLRVGYDFKVLNFYKEVLFRVDAAYQHNLMLGDGMDGFEAGSSKDILSQFSLSIKVGLSGKRRTN</sequence>
<accession>A0A4Q0MH21</accession>